<evidence type="ECO:0000313" key="4">
    <source>
        <dbReference type="Proteomes" id="UP000015480"/>
    </source>
</evidence>
<reference evidence="3 4" key="1">
    <citation type="journal article" date="2014" name="BMC Genomics">
        <title>Architecture and functions of a multipartite genome of the methylotrophic bacterium Paracoccus aminophilus JCM 7686, containing primary and secondary chromids.</title>
        <authorList>
            <person name="Dziewit L."/>
            <person name="Czarnecki J."/>
            <person name="Wibberg D."/>
            <person name="Radlinska M."/>
            <person name="Mrozek P."/>
            <person name="Szymczak M."/>
            <person name="Schluter A."/>
            <person name="Puhler A."/>
            <person name="Bartosik D."/>
        </authorList>
    </citation>
    <scope>NUCLEOTIDE SEQUENCE [LARGE SCALE GENOMIC DNA]</scope>
    <source>
        <strain evidence="3">JCM 7686</strain>
        <plasmid evidence="4">Plasmid pAMI5</plasmid>
    </source>
</reference>
<keyword evidence="3" id="KW-0614">Plasmid</keyword>
<dbReference type="RefSeq" id="WP_020952873.1">
    <property type="nucleotide sequence ID" value="NC_022043.1"/>
</dbReference>
<evidence type="ECO:0000256" key="2">
    <source>
        <dbReference type="SAM" id="SignalP"/>
    </source>
</evidence>
<gene>
    <name evidence="3" type="ORF">JCM7686_pAMI5p035</name>
</gene>
<geneLocation type="plasmid" evidence="3 4">
    <name>pAMI5</name>
</geneLocation>
<sequence>MVRYLAPLIGFLMLSLLAVLPLSAQALPVGAAAPDCCAQGAEVHHAGAKTKAPHESNGAAHHVLCELICAGGFTVASPAPVLRRELSLRSQDHPRDPPALEGRALAPPSPPPIGSFI</sequence>
<evidence type="ECO:0008006" key="5">
    <source>
        <dbReference type="Google" id="ProtNLM"/>
    </source>
</evidence>
<feature type="signal peptide" evidence="2">
    <location>
        <begin position="1"/>
        <end position="26"/>
    </location>
</feature>
<dbReference type="AlphaFoldDB" id="S5Z101"/>
<name>S5Z101_PARAH</name>
<feature type="chain" id="PRO_5004534865" description="DUF2946 domain-containing protein" evidence="2">
    <location>
        <begin position="27"/>
        <end position="117"/>
    </location>
</feature>
<dbReference type="PATRIC" id="fig|1367847.3.peg.4060"/>
<dbReference type="KEGG" id="pami:JCM7686_pAMI5p035"/>
<dbReference type="EMBL" id="CP006653">
    <property type="protein sequence ID" value="AGT11101.1"/>
    <property type="molecule type" value="Genomic_DNA"/>
</dbReference>
<organism evidence="3 4">
    <name type="scientific">Paracoccus aminophilus JCM 7686</name>
    <dbReference type="NCBI Taxonomy" id="1367847"/>
    <lineage>
        <taxon>Bacteria</taxon>
        <taxon>Pseudomonadati</taxon>
        <taxon>Pseudomonadota</taxon>
        <taxon>Alphaproteobacteria</taxon>
        <taxon>Rhodobacterales</taxon>
        <taxon>Paracoccaceae</taxon>
        <taxon>Paracoccus</taxon>
    </lineage>
</organism>
<feature type="region of interest" description="Disordered" evidence="1">
    <location>
        <begin position="85"/>
        <end position="117"/>
    </location>
</feature>
<feature type="compositionally biased region" description="Basic and acidic residues" evidence="1">
    <location>
        <begin position="85"/>
        <end position="98"/>
    </location>
</feature>
<protein>
    <recommendedName>
        <fullName evidence="5">DUF2946 domain-containing protein</fullName>
    </recommendedName>
</protein>
<dbReference type="Proteomes" id="UP000015480">
    <property type="component" value="Plasmid pAMI5"/>
</dbReference>
<dbReference type="HOGENOM" id="CLU_2082557_0_0_5"/>
<keyword evidence="4" id="KW-1185">Reference proteome</keyword>
<evidence type="ECO:0000313" key="3">
    <source>
        <dbReference type="EMBL" id="AGT11101.1"/>
    </source>
</evidence>
<feature type="compositionally biased region" description="Pro residues" evidence="1">
    <location>
        <begin position="107"/>
        <end position="117"/>
    </location>
</feature>
<evidence type="ECO:0000256" key="1">
    <source>
        <dbReference type="SAM" id="MobiDB-lite"/>
    </source>
</evidence>
<keyword evidence="2" id="KW-0732">Signal</keyword>
<proteinExistence type="predicted"/>
<accession>S5Z101</accession>